<dbReference type="EMBL" id="CDMY01000477">
    <property type="protein sequence ID" value="CEM16398.1"/>
    <property type="molecule type" value="Genomic_DNA"/>
</dbReference>
<feature type="signal peptide" evidence="1">
    <location>
        <begin position="1"/>
        <end position="20"/>
    </location>
</feature>
<evidence type="ECO:0000313" key="2">
    <source>
        <dbReference type="EMBL" id="CEM16398.1"/>
    </source>
</evidence>
<protein>
    <submittedName>
        <fullName evidence="2">Uncharacterized protein</fullName>
    </submittedName>
</protein>
<name>A0A0G4FPL0_VITBC</name>
<evidence type="ECO:0000313" key="3">
    <source>
        <dbReference type="Proteomes" id="UP000041254"/>
    </source>
</evidence>
<accession>A0A0G4FPL0</accession>
<evidence type="ECO:0000256" key="1">
    <source>
        <dbReference type="SAM" id="SignalP"/>
    </source>
</evidence>
<sequence>MASLLLAALCLVVSIPLAKGDPPNCDAESSGGCSQIIAGTPDGRLFSTTFPEEGFVLAQTDIEANGDVRARGRVFGLALLETDGDVEALGTITGQKVVAVSKGNTPPAEIADVAEGGLSSAATRERALTLNKGI</sequence>
<reference evidence="2 3" key="1">
    <citation type="submission" date="2014-11" db="EMBL/GenBank/DDBJ databases">
        <authorList>
            <person name="Zhu J."/>
            <person name="Qi W."/>
            <person name="Song R."/>
        </authorList>
    </citation>
    <scope>NUCLEOTIDE SEQUENCE [LARGE SCALE GENOMIC DNA]</scope>
</reference>
<organism evidence="2 3">
    <name type="scientific">Vitrella brassicaformis (strain CCMP3155)</name>
    <dbReference type="NCBI Taxonomy" id="1169540"/>
    <lineage>
        <taxon>Eukaryota</taxon>
        <taxon>Sar</taxon>
        <taxon>Alveolata</taxon>
        <taxon>Colpodellida</taxon>
        <taxon>Vitrellaceae</taxon>
        <taxon>Vitrella</taxon>
    </lineage>
</organism>
<dbReference type="AlphaFoldDB" id="A0A0G4FPL0"/>
<gene>
    <name evidence="2" type="ORF">Vbra_714</name>
</gene>
<dbReference type="VEuPathDB" id="CryptoDB:Vbra_714"/>
<keyword evidence="1" id="KW-0732">Signal</keyword>
<dbReference type="Proteomes" id="UP000041254">
    <property type="component" value="Unassembled WGS sequence"/>
</dbReference>
<feature type="chain" id="PRO_5005188895" evidence="1">
    <location>
        <begin position="21"/>
        <end position="134"/>
    </location>
</feature>
<dbReference type="InParanoid" id="A0A0G4FPL0"/>
<keyword evidence="3" id="KW-1185">Reference proteome</keyword>
<proteinExistence type="predicted"/>